<dbReference type="GO" id="GO:0016887">
    <property type="term" value="F:ATP hydrolysis activity"/>
    <property type="evidence" value="ECO:0007669"/>
    <property type="project" value="InterPro"/>
</dbReference>
<organism evidence="2 3">
    <name type="scientific">Syntrophotalea carbinolica (strain DSM 2380 / NBRC 103641 / GraBd1)</name>
    <name type="common">Pelobacter carbinolicus</name>
    <dbReference type="NCBI Taxonomy" id="338963"/>
    <lineage>
        <taxon>Bacteria</taxon>
        <taxon>Pseudomonadati</taxon>
        <taxon>Thermodesulfobacteriota</taxon>
        <taxon>Desulfuromonadia</taxon>
        <taxon>Desulfuromonadales</taxon>
        <taxon>Syntrophotaleaceae</taxon>
        <taxon>Syntrophotalea</taxon>
    </lineage>
</organism>
<gene>
    <name evidence="2" type="primary">mshM</name>
    <name evidence="2" type="ordered locus">Pcar_0386</name>
</gene>
<feature type="domain" description="ORC1/DEAH AAA+ ATPase" evidence="1">
    <location>
        <begin position="41"/>
        <end position="171"/>
    </location>
</feature>
<evidence type="ECO:0000313" key="3">
    <source>
        <dbReference type="Proteomes" id="UP000002534"/>
    </source>
</evidence>
<sequence length="281" mass="31260">MYREHFGLTAKPFGLTPDADFLFAHAGYREALNVLLIALDSGEGFIKITGEVGTGKTLLCRRLLDELAETAITAYVPNPLLEPMEFYAAVAEELGAGFAAATDSHEALKRIAQRLIELGGDGRPVVLCIDEAQVMSDRTLEALRLLSNLETQKRKLLHIVLFGQPELDQRLAGYGLRQLRQRIVFSYRLPALGRQEVGAYVRHRLQAAGCKGNRIFSSRALKRLWTASRGIPRLVNILANKAMMASFGQGDSMVRTRHVRLAIADTEDARRSWLCRLRLGC</sequence>
<dbReference type="Proteomes" id="UP000002534">
    <property type="component" value="Chromosome"/>
</dbReference>
<accession>Q3A7J8</accession>
<dbReference type="InterPro" id="IPR027417">
    <property type="entry name" value="P-loop_NTPase"/>
</dbReference>
<dbReference type="PANTHER" id="PTHR35894">
    <property type="entry name" value="GENERAL SECRETION PATHWAY PROTEIN A-RELATED"/>
    <property type="match status" value="1"/>
</dbReference>
<keyword evidence="3" id="KW-1185">Reference proteome</keyword>
<dbReference type="AlphaFoldDB" id="Q3A7J8"/>
<reference evidence="2 3" key="2">
    <citation type="journal article" date="2012" name="BMC Genomics">
        <title>The genome of Pelobacter carbinolicus reveals surprising metabolic capabilities and physiological features.</title>
        <authorList>
            <person name="Aklujkar M."/>
            <person name="Haveman S.A."/>
            <person name="Didonato R.Jr."/>
            <person name="Chertkov O."/>
            <person name="Han C.S."/>
            <person name="Land M.L."/>
            <person name="Brown P."/>
            <person name="Lovley D.R."/>
        </authorList>
    </citation>
    <scope>NUCLEOTIDE SEQUENCE [LARGE SCALE GENOMIC DNA]</scope>
    <source>
        <strain evidence="3">DSM 2380 / NBRC 103641 / GraBd1</strain>
    </source>
</reference>
<dbReference type="SUPFAM" id="SSF52540">
    <property type="entry name" value="P-loop containing nucleoside triphosphate hydrolases"/>
    <property type="match status" value="1"/>
</dbReference>
<reference evidence="3" key="1">
    <citation type="submission" date="2005-10" db="EMBL/GenBank/DDBJ databases">
        <title>Complete sequence of Pelobacter carbinolicus DSM 2380.</title>
        <authorList>
            <person name="Copeland A."/>
            <person name="Lucas S."/>
            <person name="Lapidus A."/>
            <person name="Barry K."/>
            <person name="Detter J.C."/>
            <person name="Glavina T."/>
            <person name="Hammon N."/>
            <person name="Israni S."/>
            <person name="Pitluck S."/>
            <person name="Chertkov O."/>
            <person name="Schmutz J."/>
            <person name="Larimer F."/>
            <person name="Land M."/>
            <person name="Kyrpides N."/>
            <person name="Ivanova N."/>
            <person name="Richardson P."/>
        </authorList>
    </citation>
    <scope>NUCLEOTIDE SEQUENCE [LARGE SCALE GENOMIC DNA]</scope>
    <source>
        <strain evidence="3">DSM 2380 / NBRC 103641 / GraBd1</strain>
    </source>
</reference>
<dbReference type="KEGG" id="pca:Pcar_0386"/>
<dbReference type="InterPro" id="IPR052026">
    <property type="entry name" value="ExeA_AAA_ATPase_DNA-bind"/>
</dbReference>
<dbReference type="Pfam" id="PF13401">
    <property type="entry name" value="AAA_22"/>
    <property type="match status" value="1"/>
</dbReference>
<dbReference type="EMBL" id="CP000142">
    <property type="protein sequence ID" value="ABA87646.1"/>
    <property type="molecule type" value="Genomic_DNA"/>
</dbReference>
<dbReference type="RefSeq" id="WP_011340068.1">
    <property type="nucleotide sequence ID" value="NC_007498.2"/>
</dbReference>
<dbReference type="STRING" id="338963.Pcar_0386"/>
<evidence type="ECO:0000313" key="2">
    <source>
        <dbReference type="EMBL" id="ABA87646.1"/>
    </source>
</evidence>
<evidence type="ECO:0000259" key="1">
    <source>
        <dbReference type="Pfam" id="PF13401"/>
    </source>
</evidence>
<dbReference type="OrthoDB" id="9779230at2"/>
<dbReference type="HOGENOM" id="CLU_024125_3_0_7"/>
<dbReference type="CDD" id="cd00009">
    <property type="entry name" value="AAA"/>
    <property type="match status" value="1"/>
</dbReference>
<dbReference type="eggNOG" id="COG3267">
    <property type="taxonomic scope" value="Bacteria"/>
</dbReference>
<dbReference type="PANTHER" id="PTHR35894:SF7">
    <property type="entry name" value="GENERAL SECRETION PATHWAY PROTEIN A-RELATED"/>
    <property type="match status" value="1"/>
</dbReference>
<protein>
    <submittedName>
        <fullName evidence="2">Type IV pilus retraction ATPase MshM</fullName>
    </submittedName>
</protein>
<proteinExistence type="predicted"/>
<name>Q3A7J8_SYNC1</name>
<dbReference type="InterPro" id="IPR049945">
    <property type="entry name" value="AAA_22"/>
</dbReference>
<dbReference type="Gene3D" id="3.40.50.300">
    <property type="entry name" value="P-loop containing nucleotide triphosphate hydrolases"/>
    <property type="match status" value="1"/>
</dbReference>